<dbReference type="EMBL" id="MU277231">
    <property type="protein sequence ID" value="KAI0058830.1"/>
    <property type="molecule type" value="Genomic_DNA"/>
</dbReference>
<evidence type="ECO:0000313" key="2">
    <source>
        <dbReference type="Proteomes" id="UP000814140"/>
    </source>
</evidence>
<name>A0ACB8SS98_9AGAM</name>
<protein>
    <submittedName>
        <fullName evidence="1">Uncharacterized protein</fullName>
    </submittedName>
</protein>
<reference evidence="1" key="2">
    <citation type="journal article" date="2022" name="New Phytol.">
        <title>Evolutionary transition to the ectomycorrhizal habit in the genomes of a hyperdiverse lineage of mushroom-forming fungi.</title>
        <authorList>
            <person name="Looney B."/>
            <person name="Miyauchi S."/>
            <person name="Morin E."/>
            <person name="Drula E."/>
            <person name="Courty P.E."/>
            <person name="Kohler A."/>
            <person name="Kuo A."/>
            <person name="LaButti K."/>
            <person name="Pangilinan J."/>
            <person name="Lipzen A."/>
            <person name="Riley R."/>
            <person name="Andreopoulos W."/>
            <person name="He G."/>
            <person name="Johnson J."/>
            <person name="Nolan M."/>
            <person name="Tritt A."/>
            <person name="Barry K.W."/>
            <person name="Grigoriev I.V."/>
            <person name="Nagy L.G."/>
            <person name="Hibbett D."/>
            <person name="Henrissat B."/>
            <person name="Matheny P.B."/>
            <person name="Labbe J."/>
            <person name="Martin F.M."/>
        </authorList>
    </citation>
    <scope>NUCLEOTIDE SEQUENCE</scope>
    <source>
        <strain evidence="1">HHB10654</strain>
    </source>
</reference>
<evidence type="ECO:0000313" key="1">
    <source>
        <dbReference type="EMBL" id="KAI0058830.1"/>
    </source>
</evidence>
<keyword evidence="2" id="KW-1185">Reference proteome</keyword>
<accession>A0ACB8SS98</accession>
<organism evidence="1 2">
    <name type="scientific">Artomyces pyxidatus</name>
    <dbReference type="NCBI Taxonomy" id="48021"/>
    <lineage>
        <taxon>Eukaryota</taxon>
        <taxon>Fungi</taxon>
        <taxon>Dikarya</taxon>
        <taxon>Basidiomycota</taxon>
        <taxon>Agaricomycotina</taxon>
        <taxon>Agaricomycetes</taxon>
        <taxon>Russulales</taxon>
        <taxon>Auriscalpiaceae</taxon>
        <taxon>Artomyces</taxon>
    </lineage>
</organism>
<dbReference type="Proteomes" id="UP000814140">
    <property type="component" value="Unassembled WGS sequence"/>
</dbReference>
<sequence length="167" mass="18638">MYEKANAAITRVLTEICDVVREGASNSALDADDLRDLLLKASELEHSVIDRTYRDVGEHLHDPIPVYCGNNVKDASMGSRLAMGPNAAKDLISIMISWNIQKGSGKSVDEERNNMDGMVDSCGPVLSVVNQPDEYRNEDLQSRDTQWHNSLYCFPVVEDLLTEDCYL</sequence>
<proteinExistence type="predicted"/>
<comment type="caution">
    <text evidence="1">The sequence shown here is derived from an EMBL/GenBank/DDBJ whole genome shotgun (WGS) entry which is preliminary data.</text>
</comment>
<gene>
    <name evidence="1" type="ORF">BV25DRAFT_1181282</name>
</gene>
<reference evidence="1" key="1">
    <citation type="submission" date="2021-03" db="EMBL/GenBank/DDBJ databases">
        <authorList>
            <consortium name="DOE Joint Genome Institute"/>
            <person name="Ahrendt S."/>
            <person name="Looney B.P."/>
            <person name="Miyauchi S."/>
            <person name="Morin E."/>
            <person name="Drula E."/>
            <person name="Courty P.E."/>
            <person name="Chicoki N."/>
            <person name="Fauchery L."/>
            <person name="Kohler A."/>
            <person name="Kuo A."/>
            <person name="Labutti K."/>
            <person name="Pangilinan J."/>
            <person name="Lipzen A."/>
            <person name="Riley R."/>
            <person name="Andreopoulos W."/>
            <person name="He G."/>
            <person name="Johnson J."/>
            <person name="Barry K.W."/>
            <person name="Grigoriev I.V."/>
            <person name="Nagy L."/>
            <person name="Hibbett D."/>
            <person name="Henrissat B."/>
            <person name="Matheny P.B."/>
            <person name="Labbe J."/>
            <person name="Martin F."/>
        </authorList>
    </citation>
    <scope>NUCLEOTIDE SEQUENCE</scope>
    <source>
        <strain evidence="1">HHB10654</strain>
    </source>
</reference>